<organism evidence="2 3">
    <name type="scientific">Roseomonas acroporae</name>
    <dbReference type="NCBI Taxonomy" id="2937791"/>
    <lineage>
        <taxon>Bacteria</taxon>
        <taxon>Pseudomonadati</taxon>
        <taxon>Pseudomonadota</taxon>
        <taxon>Alphaproteobacteria</taxon>
        <taxon>Acetobacterales</taxon>
        <taxon>Roseomonadaceae</taxon>
        <taxon>Roseomonas</taxon>
    </lineage>
</organism>
<gene>
    <name evidence="2" type="ORF">M0638_19790</name>
</gene>
<comment type="caution">
    <text evidence="2">The sequence shown here is derived from an EMBL/GenBank/DDBJ whole genome shotgun (WGS) entry which is preliminary data.</text>
</comment>
<evidence type="ECO:0000313" key="2">
    <source>
        <dbReference type="EMBL" id="MCK8786621.1"/>
    </source>
</evidence>
<dbReference type="AlphaFoldDB" id="A0A9X1YAM1"/>
<accession>A0A9X1YAM1</accession>
<keyword evidence="3" id="KW-1185">Reference proteome</keyword>
<name>A0A9X1YAM1_9PROT</name>
<reference evidence="2" key="1">
    <citation type="submission" date="2022-04" db="EMBL/GenBank/DDBJ databases">
        <title>Roseomonas acroporae sp. nov., isolated from coral Acropora digitifera.</title>
        <authorList>
            <person name="Sun H."/>
        </authorList>
    </citation>
    <scope>NUCLEOTIDE SEQUENCE</scope>
    <source>
        <strain evidence="2">NAR14</strain>
    </source>
</reference>
<feature type="compositionally biased region" description="Low complexity" evidence="1">
    <location>
        <begin position="100"/>
        <end position="109"/>
    </location>
</feature>
<dbReference type="RefSeq" id="WP_248668736.1">
    <property type="nucleotide sequence ID" value="NZ_JALPRX010000091.1"/>
</dbReference>
<evidence type="ECO:0000313" key="3">
    <source>
        <dbReference type="Proteomes" id="UP001139516"/>
    </source>
</evidence>
<feature type="region of interest" description="Disordered" evidence="1">
    <location>
        <begin position="70"/>
        <end position="145"/>
    </location>
</feature>
<sequence length="145" mass="15524">MELSPEQRGAAEACGCVMLPATDDQIARLTMQRRIFSVDGRPCLITRHGSGFYETHGTLSAILAAAPHRTTARNAAEAPPAFAPEPSPRAEAAEAEAEAAADLLAEVEASGGNEGSKVRMIKRRTSQPRTPRWSNAGAERRGRMK</sequence>
<evidence type="ECO:0000256" key="1">
    <source>
        <dbReference type="SAM" id="MobiDB-lite"/>
    </source>
</evidence>
<proteinExistence type="predicted"/>
<dbReference type="Proteomes" id="UP001139516">
    <property type="component" value="Unassembled WGS sequence"/>
</dbReference>
<dbReference type="EMBL" id="JALPRX010000091">
    <property type="protein sequence ID" value="MCK8786621.1"/>
    <property type="molecule type" value="Genomic_DNA"/>
</dbReference>
<protein>
    <submittedName>
        <fullName evidence="2">Uncharacterized protein</fullName>
    </submittedName>
</protein>